<proteinExistence type="predicted"/>
<gene>
    <name evidence="1" type="ORF">DEU29_1306</name>
</gene>
<dbReference type="Proteomes" id="UP000295531">
    <property type="component" value="Unassembled WGS sequence"/>
</dbReference>
<evidence type="ECO:0000313" key="2">
    <source>
        <dbReference type="Proteomes" id="UP000295531"/>
    </source>
</evidence>
<evidence type="ECO:0000313" key="1">
    <source>
        <dbReference type="EMBL" id="TDP27383.1"/>
    </source>
</evidence>
<protein>
    <submittedName>
        <fullName evidence="1">Uncharacterized protein</fullName>
    </submittedName>
</protein>
<sequence length="176" mass="20513">MKHFFWGAGLLLISMLSWGQENLVITDEDVLKVFEVSRKLQSIPDEPDVYNPPATPPKVPTPEEMQQLMLKPFKYSFWNAEFLNDYYNTTDQRRLAVKKAINSSGLSNIDEYSRVMSLVSAITARIGLEERYIGYEHLETSFLEQVRKLQADIPLESIETVKRNYDRVMTYFKSFD</sequence>
<name>A0A4R6NXV7_9GAMM</name>
<reference evidence="1 2" key="1">
    <citation type="submission" date="2019-03" db="EMBL/GenBank/DDBJ databases">
        <title>Freshwater and sediment microbial communities from various areas in North America, analyzing microbe dynamics in response to fracking.</title>
        <authorList>
            <person name="Lamendella R."/>
        </authorList>
    </citation>
    <scope>NUCLEOTIDE SEQUENCE [LARGE SCALE GENOMIC DNA]</scope>
    <source>
        <strain evidence="1 2">18_TX</strain>
    </source>
</reference>
<comment type="caution">
    <text evidence="1">The sequence shown here is derived from an EMBL/GenBank/DDBJ whole genome shotgun (WGS) entry which is preliminary data.</text>
</comment>
<organism evidence="1 2">
    <name type="scientific">Idiomarina aquatica</name>
    <dbReference type="NCBI Taxonomy" id="1327752"/>
    <lineage>
        <taxon>Bacteria</taxon>
        <taxon>Pseudomonadati</taxon>
        <taxon>Pseudomonadota</taxon>
        <taxon>Gammaproteobacteria</taxon>
        <taxon>Alteromonadales</taxon>
        <taxon>Idiomarinaceae</taxon>
        <taxon>Idiomarina</taxon>
    </lineage>
</organism>
<dbReference type="EMBL" id="SNXI01000030">
    <property type="protein sequence ID" value="TDP27383.1"/>
    <property type="molecule type" value="Genomic_DNA"/>
</dbReference>
<keyword evidence="2" id="KW-1185">Reference proteome</keyword>
<dbReference type="RefSeq" id="WP_133540802.1">
    <property type="nucleotide sequence ID" value="NZ_SNXI01000030.1"/>
</dbReference>
<accession>A0A4R6NXV7</accession>
<dbReference type="AlphaFoldDB" id="A0A4R6NXV7"/>